<dbReference type="SUPFAM" id="SSF54427">
    <property type="entry name" value="NTF2-like"/>
    <property type="match status" value="1"/>
</dbReference>
<keyword evidence="1" id="KW-0812">Transmembrane</keyword>
<accession>A0A916Z463</accession>
<gene>
    <name evidence="2" type="ORF">GCM10010911_37480</name>
</gene>
<sequence length="167" mass="19664">MVRRRRRIGAVKVVLGGLIIIVVWMTWINASRMFSPSDSSKALEAVEQFYKYEQVGDFGSAWELFHPFMQQRFAKSDYIQRRAHIIMQDFGVRTFEFHTGTPKRISDWRMSQEAELIAEVYEIEVTEIFHSPYGNFRIVQPCFAAYFSGKWTLLWSYQNELEAVNSD</sequence>
<keyword evidence="3" id="KW-1185">Reference proteome</keyword>
<keyword evidence="1" id="KW-0472">Membrane</keyword>
<comment type="caution">
    <text evidence="2">The sequence shown here is derived from an EMBL/GenBank/DDBJ whole genome shotgun (WGS) entry which is preliminary data.</text>
</comment>
<name>A0A916Z463_9BACL</name>
<dbReference type="InterPro" id="IPR032710">
    <property type="entry name" value="NTF2-like_dom_sf"/>
</dbReference>
<feature type="transmembrane region" description="Helical" evidence="1">
    <location>
        <begin position="9"/>
        <end position="27"/>
    </location>
</feature>
<dbReference type="RefSeq" id="WP_188993429.1">
    <property type="nucleotide sequence ID" value="NZ_BMHP01000002.1"/>
</dbReference>
<evidence type="ECO:0000256" key="1">
    <source>
        <dbReference type="SAM" id="Phobius"/>
    </source>
</evidence>
<keyword evidence="1" id="KW-1133">Transmembrane helix</keyword>
<protein>
    <submittedName>
        <fullName evidence="2">Uncharacterized protein</fullName>
    </submittedName>
</protein>
<proteinExistence type="predicted"/>
<evidence type="ECO:0000313" key="3">
    <source>
        <dbReference type="Proteomes" id="UP000612456"/>
    </source>
</evidence>
<dbReference type="EMBL" id="BMHP01000002">
    <property type="protein sequence ID" value="GGD75978.1"/>
    <property type="molecule type" value="Genomic_DNA"/>
</dbReference>
<reference evidence="2" key="1">
    <citation type="journal article" date="2014" name="Int. J. Syst. Evol. Microbiol.">
        <title>Complete genome sequence of Corynebacterium casei LMG S-19264T (=DSM 44701T), isolated from a smear-ripened cheese.</title>
        <authorList>
            <consortium name="US DOE Joint Genome Institute (JGI-PGF)"/>
            <person name="Walter F."/>
            <person name="Albersmeier A."/>
            <person name="Kalinowski J."/>
            <person name="Ruckert C."/>
        </authorList>
    </citation>
    <scope>NUCLEOTIDE SEQUENCE</scope>
    <source>
        <strain evidence="2">CGMCC 1.15178</strain>
    </source>
</reference>
<reference evidence="2" key="2">
    <citation type="submission" date="2020-09" db="EMBL/GenBank/DDBJ databases">
        <authorList>
            <person name="Sun Q."/>
            <person name="Zhou Y."/>
        </authorList>
    </citation>
    <scope>NUCLEOTIDE SEQUENCE</scope>
    <source>
        <strain evidence="2">CGMCC 1.15178</strain>
    </source>
</reference>
<dbReference type="AlphaFoldDB" id="A0A916Z463"/>
<dbReference type="Proteomes" id="UP000612456">
    <property type="component" value="Unassembled WGS sequence"/>
</dbReference>
<organism evidence="2 3">
    <name type="scientific">Paenibacillus nasutitermitis</name>
    <dbReference type="NCBI Taxonomy" id="1652958"/>
    <lineage>
        <taxon>Bacteria</taxon>
        <taxon>Bacillati</taxon>
        <taxon>Bacillota</taxon>
        <taxon>Bacilli</taxon>
        <taxon>Bacillales</taxon>
        <taxon>Paenibacillaceae</taxon>
        <taxon>Paenibacillus</taxon>
    </lineage>
</organism>
<evidence type="ECO:0000313" key="2">
    <source>
        <dbReference type="EMBL" id="GGD75978.1"/>
    </source>
</evidence>